<dbReference type="PANTHER" id="PTHR11771">
    <property type="entry name" value="LIPOXYGENASE"/>
    <property type="match status" value="1"/>
</dbReference>
<evidence type="ECO:0000256" key="4">
    <source>
        <dbReference type="ARBA" id="ARBA00022767"/>
    </source>
</evidence>
<dbReference type="PROSITE" id="PS51393">
    <property type="entry name" value="LIPOXYGENASE_3"/>
    <property type="match status" value="1"/>
</dbReference>
<evidence type="ECO:0000256" key="12">
    <source>
        <dbReference type="SAM" id="Phobius"/>
    </source>
</evidence>
<keyword evidence="12" id="KW-0812">Transmembrane</keyword>
<dbReference type="InterPro" id="IPR036392">
    <property type="entry name" value="PLAT/LH2_dom_sf"/>
</dbReference>
<evidence type="ECO:0000259" key="14">
    <source>
        <dbReference type="PROSITE" id="PS51393"/>
    </source>
</evidence>
<feature type="region of interest" description="Disordered" evidence="11">
    <location>
        <begin position="294"/>
        <end position="321"/>
    </location>
</feature>
<dbReference type="Gene3D" id="3.10.450.60">
    <property type="match status" value="1"/>
</dbReference>
<evidence type="ECO:0000256" key="3">
    <source>
        <dbReference type="ARBA" id="ARBA00022723"/>
    </source>
</evidence>
<evidence type="ECO:0000256" key="8">
    <source>
        <dbReference type="ARBA" id="ARBA00023098"/>
    </source>
</evidence>
<dbReference type="Proteomes" id="UP000006882">
    <property type="component" value="Chromosome G4"/>
</dbReference>
<protein>
    <recommendedName>
        <fullName evidence="17">Lipoxygenase domain-containing protein</fullName>
    </recommendedName>
</protein>
<keyword evidence="12" id="KW-1133">Transmembrane helix</keyword>
<dbReference type="InterPro" id="IPR000907">
    <property type="entry name" value="LipOase"/>
</dbReference>
<dbReference type="SUPFAM" id="SSF48484">
    <property type="entry name" value="Lipoxigenase"/>
    <property type="match status" value="1"/>
</dbReference>
<dbReference type="GO" id="GO:0034440">
    <property type="term" value="P:lipid oxidation"/>
    <property type="evidence" value="ECO:0007669"/>
    <property type="project" value="InterPro"/>
</dbReference>
<dbReference type="GO" id="GO:0031408">
    <property type="term" value="P:oxylipin biosynthetic process"/>
    <property type="evidence" value="ECO:0007669"/>
    <property type="project" value="UniProtKB-KW"/>
</dbReference>
<proteinExistence type="inferred from homology"/>
<comment type="similarity">
    <text evidence="1">Belongs to the lipoxygenase family.</text>
</comment>
<evidence type="ECO:0000256" key="6">
    <source>
        <dbReference type="ARBA" id="ARBA00022964"/>
    </source>
</evidence>
<dbReference type="InterPro" id="IPR013819">
    <property type="entry name" value="LipOase_C"/>
</dbReference>
<dbReference type="PROSITE" id="PS50095">
    <property type="entry name" value="PLAT"/>
    <property type="match status" value="1"/>
</dbReference>
<keyword evidence="12" id="KW-0472">Membrane</keyword>
<dbReference type="InterPro" id="IPR001024">
    <property type="entry name" value="PLAT/LH2_dom"/>
</dbReference>
<dbReference type="InterPro" id="IPR036226">
    <property type="entry name" value="LipOase_C_sf"/>
</dbReference>
<dbReference type="PRINTS" id="PR00468">
    <property type="entry name" value="PLTLPOXGNASE"/>
</dbReference>
<evidence type="ECO:0000256" key="5">
    <source>
        <dbReference type="ARBA" id="ARBA00022832"/>
    </source>
</evidence>
<feature type="domain" description="Lipoxygenase" evidence="14">
    <location>
        <begin position="237"/>
        <end position="507"/>
    </location>
</feature>
<accession>A0A251PFS8</accession>
<name>A0A251PFS8_PRUPE</name>
<keyword evidence="9" id="KW-0275">Fatty acid biosynthesis</keyword>
<dbReference type="InterPro" id="IPR001246">
    <property type="entry name" value="LipOase_plant"/>
</dbReference>
<evidence type="ECO:0000313" key="16">
    <source>
        <dbReference type="Proteomes" id="UP000006882"/>
    </source>
</evidence>
<evidence type="ECO:0000259" key="13">
    <source>
        <dbReference type="PROSITE" id="PS50095"/>
    </source>
</evidence>
<gene>
    <name evidence="15" type="ORF">PRUPE_4G047800</name>
</gene>
<dbReference type="GO" id="GO:0006633">
    <property type="term" value="P:fatty acid biosynthetic process"/>
    <property type="evidence" value="ECO:0007669"/>
    <property type="project" value="UniProtKB-KW"/>
</dbReference>
<feature type="transmembrane region" description="Helical" evidence="12">
    <location>
        <begin position="16"/>
        <end position="35"/>
    </location>
</feature>
<evidence type="ECO:0008006" key="17">
    <source>
        <dbReference type="Google" id="ProtNLM"/>
    </source>
</evidence>
<keyword evidence="8" id="KW-0443">Lipid metabolism</keyword>
<organism evidence="15 16">
    <name type="scientific">Prunus persica</name>
    <name type="common">Peach</name>
    <name type="synonym">Amygdalus persica</name>
    <dbReference type="NCBI Taxonomy" id="3760"/>
    <lineage>
        <taxon>Eukaryota</taxon>
        <taxon>Viridiplantae</taxon>
        <taxon>Streptophyta</taxon>
        <taxon>Embryophyta</taxon>
        <taxon>Tracheophyta</taxon>
        <taxon>Spermatophyta</taxon>
        <taxon>Magnoliopsida</taxon>
        <taxon>eudicotyledons</taxon>
        <taxon>Gunneridae</taxon>
        <taxon>Pentapetalae</taxon>
        <taxon>rosids</taxon>
        <taxon>fabids</taxon>
        <taxon>Rosales</taxon>
        <taxon>Rosaceae</taxon>
        <taxon>Amygdaloideae</taxon>
        <taxon>Amygdaleae</taxon>
        <taxon>Prunus</taxon>
    </lineage>
</organism>
<keyword evidence="2" id="KW-0444">Lipid biosynthesis</keyword>
<dbReference type="Gramene" id="ONI10442">
    <property type="protein sequence ID" value="ONI10442"/>
    <property type="gene ID" value="PRUPE_4G047800"/>
</dbReference>
<evidence type="ECO:0000313" key="15">
    <source>
        <dbReference type="EMBL" id="ONI10442.1"/>
    </source>
</evidence>
<sequence length="507" mass="57525">MKKDEQAKIARRKNILYIYIAMTTTMISSFNSKALNCVLWNTPKFSSPPPNLFSSTKRRRLQQIRKKKAHDQATVSSLISSTAVYQTTTLPVELTALVTVRKSLKLSIQDMMLHWFGNHDHFSHHKEKEKCLVLQLVSTETEAESTKPKLSNEAILDWSKDLNLNLILGAGKTSYEVQFEVDPKFGMPGAITVSNKYEKELYLDSINVEGVVHIGCNSWIQPDKDSSEKRIFFSTKAYLPDETPAGLKELREMELRQLRGDGTGLRLPSDRTYDYDTYNDIGNPDAGIEYIRSTLGGNTHPHPRRCRTGRPPTSTDDNMESPENEFKRIYVPRDEEFEEAKQGALDVGKLKGILRHIIPTLTIIASRDSNVFKGYVDTNCLYSTDMSLPKILNKVQEFLKFDPPKLISGLISCCLPDEEFGRQAIAGVNPMSIQKLTVFPPVSKLDPSIYSPQESALKEEHIIGHLNGMSIQQVYMSRKQKPLKDKYIKRRKGSLKCIDDICGFCRH</sequence>
<evidence type="ECO:0000256" key="7">
    <source>
        <dbReference type="ARBA" id="ARBA00023002"/>
    </source>
</evidence>
<keyword evidence="4" id="KW-0925">Oxylipin biosynthesis</keyword>
<dbReference type="SUPFAM" id="SSF49723">
    <property type="entry name" value="Lipase/lipooxygenase domain (PLAT/LH2 domain)"/>
    <property type="match status" value="1"/>
</dbReference>
<dbReference type="Gene3D" id="4.10.375.10">
    <property type="entry name" value="Lipoxygenase-1, Domain 2"/>
    <property type="match status" value="1"/>
</dbReference>
<comment type="caution">
    <text evidence="10">Lacks conserved residue(s) required for the propagation of feature annotation.</text>
</comment>
<feature type="domain" description="PLAT" evidence="13">
    <location>
        <begin position="108"/>
        <end position="234"/>
    </location>
</feature>
<dbReference type="GO" id="GO:0016702">
    <property type="term" value="F:oxidoreductase activity, acting on single donors with incorporation of molecular oxygen, incorporation of two atoms of oxygen"/>
    <property type="evidence" value="ECO:0007669"/>
    <property type="project" value="InterPro"/>
</dbReference>
<evidence type="ECO:0000256" key="1">
    <source>
        <dbReference type="ARBA" id="ARBA00009419"/>
    </source>
</evidence>
<evidence type="ECO:0000256" key="11">
    <source>
        <dbReference type="SAM" id="MobiDB-lite"/>
    </source>
</evidence>
<evidence type="ECO:0000256" key="10">
    <source>
        <dbReference type="PROSITE-ProRule" id="PRU00152"/>
    </source>
</evidence>
<keyword evidence="16" id="KW-1185">Reference proteome</keyword>
<keyword evidence="6" id="KW-0223">Dioxygenase</keyword>
<keyword evidence="5" id="KW-0276">Fatty acid metabolism</keyword>
<dbReference type="SMART" id="SM00308">
    <property type="entry name" value="LH2"/>
    <property type="match status" value="1"/>
</dbReference>
<reference evidence="15 16" key="1">
    <citation type="journal article" date="2013" name="Nat. Genet.">
        <title>The high-quality draft genome of peach (Prunus persica) identifies unique patterns of genetic diversity, domestication and genome evolution.</title>
        <authorList>
            <consortium name="International Peach Genome Initiative"/>
            <person name="Verde I."/>
            <person name="Abbott A.G."/>
            <person name="Scalabrin S."/>
            <person name="Jung S."/>
            <person name="Shu S."/>
            <person name="Marroni F."/>
            <person name="Zhebentyayeva T."/>
            <person name="Dettori M.T."/>
            <person name="Grimwood J."/>
            <person name="Cattonaro F."/>
            <person name="Zuccolo A."/>
            <person name="Rossini L."/>
            <person name="Jenkins J."/>
            <person name="Vendramin E."/>
            <person name="Meisel L.A."/>
            <person name="Decroocq V."/>
            <person name="Sosinski B."/>
            <person name="Prochnik S."/>
            <person name="Mitros T."/>
            <person name="Policriti A."/>
            <person name="Cipriani G."/>
            <person name="Dondini L."/>
            <person name="Ficklin S."/>
            <person name="Goodstein D.M."/>
            <person name="Xuan P."/>
            <person name="Del Fabbro C."/>
            <person name="Aramini V."/>
            <person name="Copetti D."/>
            <person name="Gonzalez S."/>
            <person name="Horner D.S."/>
            <person name="Falchi R."/>
            <person name="Lucas S."/>
            <person name="Mica E."/>
            <person name="Maldonado J."/>
            <person name="Lazzari B."/>
            <person name="Bielenberg D."/>
            <person name="Pirona R."/>
            <person name="Miculan M."/>
            <person name="Barakat A."/>
            <person name="Testolin R."/>
            <person name="Stella A."/>
            <person name="Tartarini S."/>
            <person name="Tonutti P."/>
            <person name="Arus P."/>
            <person name="Orellana A."/>
            <person name="Wells C."/>
            <person name="Main D."/>
            <person name="Vizzotto G."/>
            <person name="Silva H."/>
            <person name="Salamini F."/>
            <person name="Schmutz J."/>
            <person name="Morgante M."/>
            <person name="Rokhsar D.S."/>
        </authorList>
    </citation>
    <scope>NUCLEOTIDE SEQUENCE [LARGE SCALE GENOMIC DNA]</scope>
    <source>
        <strain evidence="16">cv. Nemared</strain>
    </source>
</reference>
<dbReference type="EMBL" id="CM007654">
    <property type="protein sequence ID" value="ONI10442.1"/>
    <property type="molecule type" value="Genomic_DNA"/>
</dbReference>
<dbReference type="Pfam" id="PF00305">
    <property type="entry name" value="Lipoxygenase"/>
    <property type="match status" value="1"/>
</dbReference>
<dbReference type="GO" id="GO:0046872">
    <property type="term" value="F:metal ion binding"/>
    <property type="evidence" value="ECO:0007669"/>
    <property type="project" value="UniProtKB-KW"/>
</dbReference>
<evidence type="ECO:0000256" key="9">
    <source>
        <dbReference type="ARBA" id="ARBA00023160"/>
    </source>
</evidence>
<dbReference type="AlphaFoldDB" id="A0A251PFS8"/>
<dbReference type="Pfam" id="PF01477">
    <property type="entry name" value="PLAT"/>
    <property type="match status" value="1"/>
</dbReference>
<evidence type="ECO:0000256" key="2">
    <source>
        <dbReference type="ARBA" id="ARBA00022516"/>
    </source>
</evidence>
<keyword evidence="3" id="KW-0479">Metal-binding</keyword>
<dbReference type="Gene3D" id="2.60.60.20">
    <property type="entry name" value="PLAT/LH2 domain"/>
    <property type="match status" value="1"/>
</dbReference>
<keyword evidence="7" id="KW-0560">Oxidoreductase</keyword>